<comment type="similarity">
    <text evidence="1">Belongs to the DNA polymerase type-B family.</text>
</comment>
<evidence type="ECO:0000256" key="1">
    <source>
        <dbReference type="ARBA" id="ARBA00005755"/>
    </source>
</evidence>
<keyword evidence="4" id="KW-0548">Nucleotidyltransferase</keyword>
<dbReference type="InterPro" id="IPR004868">
    <property type="entry name" value="DNA-dir_DNA_pol_B_mt/vir"/>
</dbReference>
<organism evidence="11">
    <name type="scientific">Caenorhabditis brenneri</name>
    <name type="common">Nematode worm</name>
    <dbReference type="NCBI Taxonomy" id="135651"/>
    <lineage>
        <taxon>Eukaryota</taxon>
        <taxon>Metazoa</taxon>
        <taxon>Ecdysozoa</taxon>
        <taxon>Nematoda</taxon>
        <taxon>Chromadorea</taxon>
        <taxon>Rhabditida</taxon>
        <taxon>Rhabditina</taxon>
        <taxon>Rhabditomorpha</taxon>
        <taxon>Rhabditoidea</taxon>
        <taxon>Rhabditidae</taxon>
        <taxon>Peloderinae</taxon>
        <taxon>Caenorhabditis</taxon>
    </lineage>
</organism>
<proteinExistence type="inferred from homology"/>
<evidence type="ECO:0000256" key="7">
    <source>
        <dbReference type="ARBA" id="ARBA00023125"/>
    </source>
</evidence>
<keyword evidence="5" id="KW-0235">DNA replication</keyword>
<dbReference type="InParanoid" id="G0NJE8"/>
<reference evidence="11" key="1">
    <citation type="submission" date="2011-07" db="EMBL/GenBank/DDBJ databases">
        <authorList>
            <consortium name="Caenorhabditis brenneri Sequencing and Analysis Consortium"/>
            <person name="Wilson R.K."/>
        </authorList>
    </citation>
    <scope>NUCLEOTIDE SEQUENCE [LARGE SCALE GENOMIC DNA]</scope>
    <source>
        <strain evidence="11">PB2801</strain>
    </source>
</reference>
<gene>
    <name evidence="10" type="ORF">CAEBREN_14328</name>
</gene>
<name>G0NJE8_CAEBE</name>
<keyword evidence="11" id="KW-1185">Reference proteome</keyword>
<dbReference type="EC" id="2.7.7.7" evidence="2"/>
<dbReference type="InterPro" id="IPR023211">
    <property type="entry name" value="DNA_pol_palm_dom_sf"/>
</dbReference>
<evidence type="ECO:0000256" key="8">
    <source>
        <dbReference type="ARBA" id="ARBA00049244"/>
    </source>
</evidence>
<dbReference type="OrthoDB" id="5876545at2759"/>
<evidence type="ECO:0000256" key="2">
    <source>
        <dbReference type="ARBA" id="ARBA00012417"/>
    </source>
</evidence>
<dbReference type="EMBL" id="GL379895">
    <property type="protein sequence ID" value="EGT32278.1"/>
    <property type="molecule type" value="Genomic_DNA"/>
</dbReference>
<dbReference type="GO" id="GO:0003677">
    <property type="term" value="F:DNA binding"/>
    <property type="evidence" value="ECO:0007669"/>
    <property type="project" value="UniProtKB-KW"/>
</dbReference>
<sequence length="241" mass="27875">MADVNFFFSLPVPLYIAEVFSEMVSEEINAMFGYRRKDSSNPDKQCSVSEDDLPVDCESCHVTFRSETCYENHMDKEPISDGTKLVLMEYNNVRLLDGEKSRCAHTKFCKKCEKPYYRNKNNRSHVGEYRVEGFIKKCEKFPDGQIFEFNELLQLQRPLVGGKTEVFKLCENNQKKTIRFVDVVSLYPTVMKHYLYPIGIPFRGFLHCKILAPQDLLPVIGDKSSGKLVFGLCRKCSMTRN</sequence>
<dbReference type="GO" id="GO:0000166">
    <property type="term" value="F:nucleotide binding"/>
    <property type="evidence" value="ECO:0007669"/>
    <property type="project" value="InterPro"/>
</dbReference>
<dbReference type="Pfam" id="PF03175">
    <property type="entry name" value="DNA_pol_B_2"/>
    <property type="match status" value="1"/>
</dbReference>
<evidence type="ECO:0000259" key="9">
    <source>
        <dbReference type="Pfam" id="PF03175"/>
    </source>
</evidence>
<dbReference type="SUPFAM" id="SSF56672">
    <property type="entry name" value="DNA/RNA polymerases"/>
    <property type="match status" value="1"/>
</dbReference>
<evidence type="ECO:0000313" key="10">
    <source>
        <dbReference type="EMBL" id="EGT32278.1"/>
    </source>
</evidence>
<evidence type="ECO:0000256" key="4">
    <source>
        <dbReference type="ARBA" id="ARBA00022695"/>
    </source>
</evidence>
<dbReference type="Gene3D" id="3.90.1600.10">
    <property type="entry name" value="Palm domain of DNA polymerase"/>
    <property type="match status" value="1"/>
</dbReference>
<dbReference type="GO" id="GO:0003887">
    <property type="term" value="F:DNA-directed DNA polymerase activity"/>
    <property type="evidence" value="ECO:0007669"/>
    <property type="project" value="UniProtKB-KW"/>
</dbReference>
<keyword evidence="7" id="KW-0238">DNA-binding</keyword>
<evidence type="ECO:0000256" key="3">
    <source>
        <dbReference type="ARBA" id="ARBA00022679"/>
    </source>
</evidence>
<dbReference type="GO" id="GO:0006260">
    <property type="term" value="P:DNA replication"/>
    <property type="evidence" value="ECO:0007669"/>
    <property type="project" value="UniProtKB-KW"/>
</dbReference>
<comment type="catalytic activity">
    <reaction evidence="8">
        <text>DNA(n) + a 2'-deoxyribonucleoside 5'-triphosphate = DNA(n+1) + diphosphate</text>
        <dbReference type="Rhea" id="RHEA:22508"/>
        <dbReference type="Rhea" id="RHEA-COMP:17339"/>
        <dbReference type="Rhea" id="RHEA-COMP:17340"/>
        <dbReference type="ChEBI" id="CHEBI:33019"/>
        <dbReference type="ChEBI" id="CHEBI:61560"/>
        <dbReference type="ChEBI" id="CHEBI:173112"/>
        <dbReference type="EC" id="2.7.7.7"/>
    </reaction>
</comment>
<keyword evidence="6" id="KW-0239">DNA-directed DNA polymerase</keyword>
<feature type="domain" description="DNA-directed DNA polymerase family B mitochondria/virus" evidence="9">
    <location>
        <begin position="159"/>
        <end position="202"/>
    </location>
</feature>
<accession>G0NJE8</accession>
<dbReference type="AlphaFoldDB" id="G0NJE8"/>
<dbReference type="STRING" id="135651.G0NJE8"/>
<dbReference type="InterPro" id="IPR043502">
    <property type="entry name" value="DNA/RNA_pol_sf"/>
</dbReference>
<dbReference type="HOGENOM" id="CLU_1152606_0_0_1"/>
<dbReference type="Proteomes" id="UP000008068">
    <property type="component" value="Unassembled WGS sequence"/>
</dbReference>
<evidence type="ECO:0000256" key="6">
    <source>
        <dbReference type="ARBA" id="ARBA00022932"/>
    </source>
</evidence>
<keyword evidence="3" id="KW-0808">Transferase</keyword>
<evidence type="ECO:0000256" key="5">
    <source>
        <dbReference type="ARBA" id="ARBA00022705"/>
    </source>
</evidence>
<protein>
    <recommendedName>
        <fullName evidence="2">DNA-directed DNA polymerase</fullName>
        <ecNumber evidence="2">2.7.7.7</ecNumber>
    </recommendedName>
</protein>
<evidence type="ECO:0000313" key="11">
    <source>
        <dbReference type="Proteomes" id="UP000008068"/>
    </source>
</evidence>